<evidence type="ECO:0000256" key="6">
    <source>
        <dbReference type="SAM" id="Coils"/>
    </source>
</evidence>
<sequence>MKNKILQLEQKHLNLVIEKISKAVKKTRKKLADSKNNLDNLKKKQGQLNSLEKMKSKPYFARLDFIESDESKPETIYIGKRTFIDDNDFLVYDWRAPISSMYYTGDLGKTYYKSPMGNQKVDVKLKRQFNINHQTIINIYDANASIGDQLLLDTLSKSSSNKMKNIVSTIQSEQNKVIRNDQDNVLAVQGIAGSGKTAVLLQRVAWLLYQYRSTVNSKQILILSPNELFSSYINGVLPDLGEPNALQLTFTKLFKENSWVSNYHIENLTEQATHQTTNAFLKSTACFNRLVKYCQLLNKGECSFKSIKDGSKSIMTSNQLKRIFYSFNETYKLFNRFTATQEQVKNNLERYLNKIKYQKWVEEEVGAINPQTLGLVERQQKFSSITAEQNYWRQQIVTKNYHEQIAQINSGSFIDIVAIAVNFLKSLLDLVGISGNQDAVNEINVAIQKLKDQKIDPNLSAILLFIQQQFSHEIADNKIKFVLIDEIQDYTPIQIGTIKTIYPKAKFTFLGDANQNIFENNYNIFEDINHIFKEDEVKMITLNRSYRSSAPITVFTSNLLPQNKFNHNIQSVNRTGLKPKLITVNQDKDMIKALIRLIGLNQDMQIAIICKSLSEAQSLVKPIKNQSIRVELVASEFQKSNAKIILIPAYLAKGLEFDTVIAWNISQEHFPGEQQRLLLYTICSRAMHRLFLLTTANPSPLLSTIPSNLIDQE</sequence>
<reference evidence="8 9" key="1">
    <citation type="journal article" date="2015" name="Genome Announc.">
        <title>Expanding the biotechnology potential of lactobacilli through comparative genomics of 213 strains and associated genera.</title>
        <authorList>
            <person name="Sun Z."/>
            <person name="Harris H.M."/>
            <person name="McCann A."/>
            <person name="Guo C."/>
            <person name="Argimon S."/>
            <person name="Zhang W."/>
            <person name="Yang X."/>
            <person name="Jeffery I.B."/>
            <person name="Cooney J.C."/>
            <person name="Kagawa T.F."/>
            <person name="Liu W."/>
            <person name="Song Y."/>
            <person name="Salvetti E."/>
            <person name="Wrobel A."/>
            <person name="Rasinkangas P."/>
            <person name="Parkhill J."/>
            <person name="Rea M.C."/>
            <person name="O'Sullivan O."/>
            <person name="Ritari J."/>
            <person name="Douillard F.P."/>
            <person name="Paul Ross R."/>
            <person name="Yang R."/>
            <person name="Briner A.E."/>
            <person name="Felis G.E."/>
            <person name="de Vos W.M."/>
            <person name="Barrangou R."/>
            <person name="Klaenhammer T.R."/>
            <person name="Caufield P.W."/>
            <person name="Cui Y."/>
            <person name="Zhang H."/>
            <person name="O'Toole P.W."/>
        </authorList>
    </citation>
    <scope>NUCLEOTIDE SEQUENCE [LARGE SCALE GENOMIC DNA]</scope>
    <source>
        <strain evidence="8 9">DSM 20444</strain>
    </source>
</reference>
<feature type="coiled-coil region" evidence="6">
    <location>
        <begin position="17"/>
        <end position="51"/>
    </location>
</feature>
<keyword evidence="9" id="KW-1185">Reference proteome</keyword>
<evidence type="ECO:0000256" key="1">
    <source>
        <dbReference type="ARBA" id="ARBA00022741"/>
    </source>
</evidence>
<dbReference type="GO" id="GO:0043138">
    <property type="term" value="F:3'-5' DNA helicase activity"/>
    <property type="evidence" value="ECO:0007669"/>
    <property type="project" value="TreeGrafter"/>
</dbReference>
<dbReference type="AlphaFoldDB" id="J0URM6"/>
<dbReference type="NCBIfam" id="NF041464">
    <property type="entry name" value="HelD_BACSU"/>
    <property type="match status" value="1"/>
</dbReference>
<keyword evidence="4 5" id="KW-0067">ATP-binding</keyword>
<evidence type="ECO:0000256" key="2">
    <source>
        <dbReference type="ARBA" id="ARBA00022801"/>
    </source>
</evidence>
<evidence type="ECO:0000256" key="3">
    <source>
        <dbReference type="ARBA" id="ARBA00022806"/>
    </source>
</evidence>
<dbReference type="Pfam" id="PF00580">
    <property type="entry name" value="UvrD-helicase"/>
    <property type="match status" value="1"/>
</dbReference>
<evidence type="ECO:0000313" key="8">
    <source>
        <dbReference type="EMBL" id="KRN08889.1"/>
    </source>
</evidence>
<keyword evidence="1 5" id="KW-0547">Nucleotide-binding</keyword>
<dbReference type="InterPro" id="IPR027417">
    <property type="entry name" value="P-loop_NTPase"/>
</dbReference>
<gene>
    <name evidence="8" type="ORF">FD00_GL001670</name>
</gene>
<comment type="caution">
    <text evidence="8">The sequence shown here is derived from an EMBL/GenBank/DDBJ whole genome shotgun (WGS) entry which is preliminary data.</text>
</comment>
<feature type="domain" description="UvrD-like helicase ATP-binding" evidence="7">
    <location>
        <begin position="169"/>
        <end position="549"/>
    </location>
</feature>
<dbReference type="PATRIC" id="fig|1046596.6.peg.1757"/>
<dbReference type="GO" id="GO:0016787">
    <property type="term" value="F:hydrolase activity"/>
    <property type="evidence" value="ECO:0007669"/>
    <property type="project" value="UniProtKB-UniRule"/>
</dbReference>
<dbReference type="PANTHER" id="PTHR11070:SF17">
    <property type="entry name" value="DNA HELICASE IV"/>
    <property type="match status" value="1"/>
</dbReference>
<evidence type="ECO:0000256" key="4">
    <source>
        <dbReference type="ARBA" id="ARBA00022840"/>
    </source>
</evidence>
<proteinExistence type="predicted"/>
<evidence type="ECO:0000313" key="9">
    <source>
        <dbReference type="Proteomes" id="UP000050898"/>
    </source>
</evidence>
<keyword evidence="6" id="KW-0175">Coiled coil</keyword>
<dbReference type="InterPro" id="IPR000212">
    <property type="entry name" value="DNA_helicase_UvrD/REP"/>
</dbReference>
<dbReference type="GO" id="GO:0005524">
    <property type="term" value="F:ATP binding"/>
    <property type="evidence" value="ECO:0007669"/>
    <property type="project" value="UniProtKB-UniRule"/>
</dbReference>
<name>J0URM6_9LACO</name>
<dbReference type="GeneID" id="98317125"/>
<dbReference type="SUPFAM" id="SSF52540">
    <property type="entry name" value="P-loop containing nucleoside triphosphate hydrolases"/>
    <property type="match status" value="1"/>
</dbReference>
<dbReference type="GO" id="GO:0000725">
    <property type="term" value="P:recombinational repair"/>
    <property type="evidence" value="ECO:0007669"/>
    <property type="project" value="TreeGrafter"/>
</dbReference>
<dbReference type="InterPro" id="IPR048228">
    <property type="entry name" value="HelD_bacillota"/>
</dbReference>
<dbReference type="EMBL" id="AYYH01000042">
    <property type="protein sequence ID" value="KRN08889.1"/>
    <property type="molecule type" value="Genomic_DNA"/>
</dbReference>
<organism evidence="8 9">
    <name type="scientific">Liquorilactobacillus mali KCTC 3596 = DSM 20444</name>
    <dbReference type="NCBI Taxonomy" id="1046596"/>
    <lineage>
        <taxon>Bacteria</taxon>
        <taxon>Bacillati</taxon>
        <taxon>Bacillota</taxon>
        <taxon>Bacilli</taxon>
        <taxon>Lactobacillales</taxon>
        <taxon>Lactobacillaceae</taxon>
        <taxon>Liquorilactobacillus</taxon>
    </lineage>
</organism>
<dbReference type="PROSITE" id="PS51198">
    <property type="entry name" value="UVRD_HELICASE_ATP_BIND"/>
    <property type="match status" value="1"/>
</dbReference>
<evidence type="ECO:0000259" key="7">
    <source>
        <dbReference type="PROSITE" id="PS51198"/>
    </source>
</evidence>
<dbReference type="RefSeq" id="WP_003689717.1">
    <property type="nucleotide sequence ID" value="NZ_AKKT01000112.1"/>
</dbReference>
<dbReference type="GO" id="GO:0005829">
    <property type="term" value="C:cytosol"/>
    <property type="evidence" value="ECO:0007669"/>
    <property type="project" value="TreeGrafter"/>
</dbReference>
<dbReference type="PANTHER" id="PTHR11070">
    <property type="entry name" value="UVRD / RECB / PCRA DNA HELICASE FAMILY MEMBER"/>
    <property type="match status" value="1"/>
</dbReference>
<dbReference type="OrthoDB" id="9787585at2"/>
<keyword evidence="3 5" id="KW-0347">Helicase</keyword>
<keyword evidence="2 5" id="KW-0378">Hydrolase</keyword>
<dbReference type="GO" id="GO:0003677">
    <property type="term" value="F:DNA binding"/>
    <property type="evidence" value="ECO:0007669"/>
    <property type="project" value="InterPro"/>
</dbReference>
<dbReference type="Gene3D" id="3.40.50.300">
    <property type="entry name" value="P-loop containing nucleotide triphosphate hydrolases"/>
    <property type="match status" value="3"/>
</dbReference>
<accession>J0URM6</accession>
<dbReference type="InterPro" id="IPR014016">
    <property type="entry name" value="UvrD-like_ATP-bd"/>
</dbReference>
<dbReference type="Proteomes" id="UP000050898">
    <property type="component" value="Unassembled WGS sequence"/>
</dbReference>
<protein>
    <submittedName>
        <fullName evidence="8">ATP-dependent DNA helicase</fullName>
    </submittedName>
</protein>
<feature type="binding site" evidence="5">
    <location>
        <begin position="190"/>
        <end position="197"/>
    </location>
    <ligand>
        <name>ATP</name>
        <dbReference type="ChEBI" id="CHEBI:30616"/>
    </ligand>
</feature>
<evidence type="ECO:0000256" key="5">
    <source>
        <dbReference type="PROSITE-ProRule" id="PRU00560"/>
    </source>
</evidence>